<reference evidence="2" key="5">
    <citation type="journal article" date="2021" name="G3 (Bethesda)">
        <title>Aegilops tauschii genome assembly Aet v5.0 features greater sequence contiguity and improved annotation.</title>
        <authorList>
            <person name="Wang L."/>
            <person name="Zhu T."/>
            <person name="Rodriguez J.C."/>
            <person name="Deal K.R."/>
            <person name="Dubcovsky J."/>
            <person name="McGuire P.E."/>
            <person name="Lux T."/>
            <person name="Spannagl M."/>
            <person name="Mayer K.F.X."/>
            <person name="Baldrich P."/>
            <person name="Meyers B.C."/>
            <person name="Huo N."/>
            <person name="Gu Y.Q."/>
            <person name="Zhou H."/>
            <person name="Devos K.M."/>
            <person name="Bennetzen J.L."/>
            <person name="Unver T."/>
            <person name="Budak H."/>
            <person name="Gulick P.J."/>
            <person name="Galiba G."/>
            <person name="Kalapos B."/>
            <person name="Nelson D.R."/>
            <person name="Li P."/>
            <person name="You F.M."/>
            <person name="Luo M.C."/>
            <person name="Dvorak J."/>
        </authorList>
    </citation>
    <scope>NUCLEOTIDE SEQUENCE [LARGE SCALE GENOMIC DNA]</scope>
    <source>
        <strain evidence="2">cv. AL8/78</strain>
    </source>
</reference>
<evidence type="ECO:0000313" key="2">
    <source>
        <dbReference type="EnsemblPlants" id="AET3Gv20649300.2"/>
    </source>
</evidence>
<reference evidence="3" key="2">
    <citation type="journal article" date="2017" name="Nat. Plants">
        <title>The Aegilops tauschii genome reveals multiple impacts of transposons.</title>
        <authorList>
            <person name="Zhao G."/>
            <person name="Zou C."/>
            <person name="Li K."/>
            <person name="Wang K."/>
            <person name="Li T."/>
            <person name="Gao L."/>
            <person name="Zhang X."/>
            <person name="Wang H."/>
            <person name="Yang Z."/>
            <person name="Liu X."/>
            <person name="Jiang W."/>
            <person name="Mao L."/>
            <person name="Kong X."/>
            <person name="Jiao Y."/>
            <person name="Jia J."/>
        </authorList>
    </citation>
    <scope>NUCLEOTIDE SEQUENCE [LARGE SCALE GENOMIC DNA]</scope>
    <source>
        <strain evidence="3">cv. AL8/78</strain>
    </source>
</reference>
<reference evidence="2" key="4">
    <citation type="submission" date="2019-03" db="UniProtKB">
        <authorList>
            <consortium name="EnsemblPlants"/>
        </authorList>
    </citation>
    <scope>IDENTIFICATION</scope>
</reference>
<protein>
    <submittedName>
        <fullName evidence="2">Uncharacterized protein</fullName>
    </submittedName>
</protein>
<keyword evidence="3" id="KW-1185">Reference proteome</keyword>
<dbReference type="EnsemblPlants" id="AET3Gv20649300.2">
    <property type="protein sequence ID" value="AET3Gv20649300.2"/>
    <property type="gene ID" value="AET3Gv20649300"/>
</dbReference>
<sequence length="99" mass="11461">MYLYICFCFPDYLESSMVWCCSLMKINLGSLVVWCIGSGVRMCKTDASAPAKSFGVACVFWTIAVDVLSLFFRWDVNRQFRCLVFVSVDMIYKVCNRKY</sequence>
<dbReference type="Proteomes" id="UP000015105">
    <property type="component" value="Chromosome 3D"/>
</dbReference>
<keyword evidence="1" id="KW-1133">Transmembrane helix</keyword>
<feature type="transmembrane region" description="Helical" evidence="1">
    <location>
        <begin position="16"/>
        <end position="37"/>
    </location>
</feature>
<proteinExistence type="predicted"/>
<keyword evidence="1" id="KW-0812">Transmembrane</keyword>
<evidence type="ECO:0000256" key="1">
    <source>
        <dbReference type="SAM" id="Phobius"/>
    </source>
</evidence>
<keyword evidence="1" id="KW-0472">Membrane</keyword>
<reference evidence="2" key="3">
    <citation type="journal article" date="2017" name="Nature">
        <title>Genome sequence of the progenitor of the wheat D genome Aegilops tauschii.</title>
        <authorList>
            <person name="Luo M.C."/>
            <person name="Gu Y.Q."/>
            <person name="Puiu D."/>
            <person name="Wang H."/>
            <person name="Twardziok S.O."/>
            <person name="Deal K.R."/>
            <person name="Huo N."/>
            <person name="Zhu T."/>
            <person name="Wang L."/>
            <person name="Wang Y."/>
            <person name="McGuire P.E."/>
            <person name="Liu S."/>
            <person name="Long H."/>
            <person name="Ramasamy R.K."/>
            <person name="Rodriguez J.C."/>
            <person name="Van S.L."/>
            <person name="Yuan L."/>
            <person name="Wang Z."/>
            <person name="Xia Z."/>
            <person name="Xiao L."/>
            <person name="Anderson O.D."/>
            <person name="Ouyang S."/>
            <person name="Liang Y."/>
            <person name="Zimin A.V."/>
            <person name="Pertea G."/>
            <person name="Qi P."/>
            <person name="Bennetzen J.L."/>
            <person name="Dai X."/>
            <person name="Dawson M.W."/>
            <person name="Muller H.G."/>
            <person name="Kugler K."/>
            <person name="Rivarola-Duarte L."/>
            <person name="Spannagl M."/>
            <person name="Mayer K.F.X."/>
            <person name="Lu F.H."/>
            <person name="Bevan M.W."/>
            <person name="Leroy P."/>
            <person name="Li P."/>
            <person name="You F.M."/>
            <person name="Sun Q."/>
            <person name="Liu Z."/>
            <person name="Lyons E."/>
            <person name="Wicker T."/>
            <person name="Salzberg S.L."/>
            <person name="Devos K.M."/>
            <person name="Dvorak J."/>
        </authorList>
    </citation>
    <scope>NUCLEOTIDE SEQUENCE [LARGE SCALE GENOMIC DNA]</scope>
    <source>
        <strain evidence="2">cv. AL8/78</strain>
    </source>
</reference>
<name>A0A453FE92_AEGTS</name>
<dbReference type="AlphaFoldDB" id="A0A453FE92"/>
<organism evidence="2 3">
    <name type="scientific">Aegilops tauschii subsp. strangulata</name>
    <name type="common">Goatgrass</name>
    <dbReference type="NCBI Taxonomy" id="200361"/>
    <lineage>
        <taxon>Eukaryota</taxon>
        <taxon>Viridiplantae</taxon>
        <taxon>Streptophyta</taxon>
        <taxon>Embryophyta</taxon>
        <taxon>Tracheophyta</taxon>
        <taxon>Spermatophyta</taxon>
        <taxon>Magnoliopsida</taxon>
        <taxon>Liliopsida</taxon>
        <taxon>Poales</taxon>
        <taxon>Poaceae</taxon>
        <taxon>BOP clade</taxon>
        <taxon>Pooideae</taxon>
        <taxon>Triticodae</taxon>
        <taxon>Triticeae</taxon>
        <taxon>Triticinae</taxon>
        <taxon>Aegilops</taxon>
    </lineage>
</organism>
<reference evidence="3" key="1">
    <citation type="journal article" date="2014" name="Science">
        <title>Ancient hybridizations among the ancestral genomes of bread wheat.</title>
        <authorList>
            <consortium name="International Wheat Genome Sequencing Consortium,"/>
            <person name="Marcussen T."/>
            <person name="Sandve S.R."/>
            <person name="Heier L."/>
            <person name="Spannagl M."/>
            <person name="Pfeifer M."/>
            <person name="Jakobsen K.S."/>
            <person name="Wulff B.B."/>
            <person name="Steuernagel B."/>
            <person name="Mayer K.F."/>
            <person name="Olsen O.A."/>
        </authorList>
    </citation>
    <scope>NUCLEOTIDE SEQUENCE [LARGE SCALE GENOMIC DNA]</scope>
    <source>
        <strain evidence="3">cv. AL8/78</strain>
    </source>
</reference>
<accession>A0A453FE92</accession>
<evidence type="ECO:0000313" key="3">
    <source>
        <dbReference type="Proteomes" id="UP000015105"/>
    </source>
</evidence>
<feature type="transmembrane region" description="Helical" evidence="1">
    <location>
        <begin position="49"/>
        <end position="72"/>
    </location>
</feature>
<dbReference type="Gramene" id="AET3Gv20649300.2">
    <property type="protein sequence ID" value="AET3Gv20649300.2"/>
    <property type="gene ID" value="AET3Gv20649300"/>
</dbReference>